<dbReference type="PANTHER" id="PTHR23508">
    <property type="entry name" value="CARBOXYLIC ACID TRANSPORTER PROTEIN HOMOLOG"/>
    <property type="match status" value="1"/>
</dbReference>
<evidence type="ECO:0000256" key="3">
    <source>
        <dbReference type="ARBA" id="ARBA00022692"/>
    </source>
</evidence>
<feature type="domain" description="Major facilitator superfamily (MFS) profile" evidence="7">
    <location>
        <begin position="19"/>
        <end position="404"/>
    </location>
</feature>
<dbReference type="InterPro" id="IPR036259">
    <property type="entry name" value="MFS_trans_sf"/>
</dbReference>
<dbReference type="PROSITE" id="PS50850">
    <property type="entry name" value="MFS"/>
    <property type="match status" value="1"/>
</dbReference>
<dbReference type="Proteomes" id="UP001565220">
    <property type="component" value="Unassembled WGS sequence"/>
</dbReference>
<dbReference type="PANTHER" id="PTHR23508:SF10">
    <property type="entry name" value="CARBOXYLIC ACID TRANSPORTER PROTEIN HOMOLOG"/>
    <property type="match status" value="1"/>
</dbReference>
<keyword evidence="3 6" id="KW-0812">Transmembrane</keyword>
<keyword evidence="2" id="KW-0813">Transport</keyword>
<keyword evidence="9" id="KW-1185">Reference proteome</keyword>
<evidence type="ECO:0000313" key="8">
    <source>
        <dbReference type="EMBL" id="MEY8762421.1"/>
    </source>
</evidence>
<dbReference type="Pfam" id="PF07690">
    <property type="entry name" value="MFS_1"/>
    <property type="match status" value="1"/>
</dbReference>
<feature type="transmembrane region" description="Helical" evidence="6">
    <location>
        <begin position="171"/>
        <end position="189"/>
    </location>
</feature>
<feature type="transmembrane region" description="Helical" evidence="6">
    <location>
        <begin position="111"/>
        <end position="131"/>
    </location>
</feature>
<feature type="transmembrane region" description="Helical" evidence="6">
    <location>
        <begin position="53"/>
        <end position="76"/>
    </location>
</feature>
<dbReference type="InterPro" id="IPR020846">
    <property type="entry name" value="MFS_dom"/>
</dbReference>
<feature type="transmembrane region" description="Helical" evidence="6">
    <location>
        <begin position="85"/>
        <end position="105"/>
    </location>
</feature>
<feature type="transmembrane region" description="Helical" evidence="6">
    <location>
        <begin position="293"/>
        <end position="310"/>
    </location>
</feature>
<dbReference type="SUPFAM" id="SSF103473">
    <property type="entry name" value="MFS general substrate transporter"/>
    <property type="match status" value="1"/>
</dbReference>
<evidence type="ECO:0000256" key="2">
    <source>
        <dbReference type="ARBA" id="ARBA00022448"/>
    </source>
</evidence>
<feature type="transmembrane region" description="Helical" evidence="6">
    <location>
        <begin position="378"/>
        <end position="399"/>
    </location>
</feature>
<feature type="transmembrane region" description="Helical" evidence="6">
    <location>
        <begin position="143"/>
        <end position="165"/>
    </location>
</feature>
<dbReference type="InterPro" id="IPR011701">
    <property type="entry name" value="MFS"/>
</dbReference>
<sequence length="405" mass="43758">MSILKKEEVIITGRYQKKILTSTIAGLGIESLDIMLLGYVMSSLIKQFHISSAVAGSISTITNLGMLLGGITFGILADRHGKIRMFTYTVIVFAMSTLLTGFAQNTAVICILRFIAGIGAGGEYGIVMALVADVFPKEKLGRINSYTTIGGQVGTVIAALSAAIILPMFGWRTLFIVAGVMALPLAFFLRSVEESPRWLASKRETEVKEKISLLELFNEPKKAIVTISLMLMCTIQISGYFGLMNWLPSILQKRLGLSISGSSLWTVATIIGMCLGMLVFGRIMDKFGAKVSYAIFLIASACSVFIYVYVTSAIALLIGGSIVGFFVNGMMAGYGALISSFYPDRIRTTALNTVFNAGRAFGGFSTIVIGLLLEKFSITYAMAYLSILYLISLTIILNLKKPAVD</sequence>
<evidence type="ECO:0000313" key="9">
    <source>
        <dbReference type="Proteomes" id="UP001565220"/>
    </source>
</evidence>
<comment type="caution">
    <text evidence="8">The sequence shown here is derived from an EMBL/GenBank/DDBJ whole genome shotgun (WGS) entry which is preliminary data.</text>
</comment>
<feature type="transmembrane region" description="Helical" evidence="6">
    <location>
        <begin position="263"/>
        <end position="281"/>
    </location>
</feature>
<evidence type="ECO:0000256" key="1">
    <source>
        <dbReference type="ARBA" id="ARBA00004651"/>
    </source>
</evidence>
<evidence type="ECO:0000256" key="5">
    <source>
        <dbReference type="ARBA" id="ARBA00023136"/>
    </source>
</evidence>
<reference evidence="8 9" key="1">
    <citation type="submission" date="2024-08" db="EMBL/GenBank/DDBJ databases">
        <title>Clostridium lapicellarii sp. nov., and Clostridium renhuaiense sp. nov., two species isolated from the mud in a fermentation cellar used for producing sauce-flavour Chinese liquors.</title>
        <authorList>
            <person name="Yang F."/>
            <person name="Wang H."/>
            <person name="Chen L.Q."/>
            <person name="Zhou N."/>
            <person name="Lu J.J."/>
            <person name="Pu X.X."/>
            <person name="Wan B."/>
            <person name="Wang L."/>
            <person name="Liu S.J."/>
        </authorList>
    </citation>
    <scope>NUCLEOTIDE SEQUENCE [LARGE SCALE GENOMIC DNA]</scope>
    <source>
        <strain evidence="8 9">MT-113</strain>
    </source>
</reference>
<evidence type="ECO:0000259" key="7">
    <source>
        <dbReference type="PROSITE" id="PS50850"/>
    </source>
</evidence>
<dbReference type="RefSeq" id="WP_294181573.1">
    <property type="nucleotide sequence ID" value="NZ_JBGFFE010000001.1"/>
</dbReference>
<accession>A0ABV4DW03</accession>
<name>A0ABV4DW03_9CLOT</name>
<gene>
    <name evidence="8" type="ORF">AB8S09_01980</name>
</gene>
<comment type="subcellular location">
    <subcellularLocation>
        <location evidence="1">Cell membrane</location>
        <topology evidence="1">Multi-pass membrane protein</topology>
    </subcellularLocation>
</comment>
<protein>
    <submittedName>
        <fullName evidence="8">MFS transporter</fullName>
    </submittedName>
</protein>
<keyword evidence="4 6" id="KW-1133">Transmembrane helix</keyword>
<feature type="transmembrane region" description="Helical" evidence="6">
    <location>
        <begin position="316"/>
        <end position="338"/>
    </location>
</feature>
<feature type="transmembrane region" description="Helical" evidence="6">
    <location>
        <begin position="350"/>
        <end position="372"/>
    </location>
</feature>
<feature type="transmembrane region" description="Helical" evidence="6">
    <location>
        <begin position="20"/>
        <end position="41"/>
    </location>
</feature>
<organism evidence="8 9">
    <name type="scientific">Clostridium lapidicellarium</name>
    <dbReference type="NCBI Taxonomy" id="3240931"/>
    <lineage>
        <taxon>Bacteria</taxon>
        <taxon>Bacillati</taxon>
        <taxon>Bacillota</taxon>
        <taxon>Clostridia</taxon>
        <taxon>Eubacteriales</taxon>
        <taxon>Clostridiaceae</taxon>
        <taxon>Clostridium</taxon>
    </lineage>
</organism>
<feature type="transmembrane region" description="Helical" evidence="6">
    <location>
        <begin position="223"/>
        <end position="243"/>
    </location>
</feature>
<evidence type="ECO:0000256" key="6">
    <source>
        <dbReference type="SAM" id="Phobius"/>
    </source>
</evidence>
<evidence type="ECO:0000256" key="4">
    <source>
        <dbReference type="ARBA" id="ARBA00022989"/>
    </source>
</evidence>
<proteinExistence type="predicted"/>
<keyword evidence="5 6" id="KW-0472">Membrane</keyword>
<dbReference type="Gene3D" id="1.20.1250.20">
    <property type="entry name" value="MFS general substrate transporter like domains"/>
    <property type="match status" value="2"/>
</dbReference>
<dbReference type="EMBL" id="JBGFFE010000001">
    <property type="protein sequence ID" value="MEY8762421.1"/>
    <property type="molecule type" value="Genomic_DNA"/>
</dbReference>